<dbReference type="InterPro" id="IPR051049">
    <property type="entry name" value="Dienelactone_hydrolase-like"/>
</dbReference>
<dbReference type="OrthoDB" id="9787933at2"/>
<dbReference type="InterPro" id="IPR002925">
    <property type="entry name" value="Dienelactn_hydro"/>
</dbReference>
<proteinExistence type="predicted"/>
<evidence type="ECO:0000313" key="3">
    <source>
        <dbReference type="Proteomes" id="UP000252357"/>
    </source>
</evidence>
<dbReference type="PROSITE" id="PS51318">
    <property type="entry name" value="TAT"/>
    <property type="match status" value="1"/>
</dbReference>
<accession>A0A368L8A5</accession>
<dbReference type="PANTHER" id="PTHR46623">
    <property type="entry name" value="CARBOXYMETHYLENEBUTENOLIDASE-RELATED"/>
    <property type="match status" value="1"/>
</dbReference>
<name>A0A368L8A5_9BURK</name>
<reference evidence="2 3" key="1">
    <citation type="journal article" date="2018" name="Int. J. Syst. Evol. Microbiol.">
        <title>Parvibium lacunae gen. nov., sp. nov., a new member of the family Alcaligenaceae isolated from a freshwater pond.</title>
        <authorList>
            <person name="Chen W.M."/>
            <person name="Xie P.B."/>
            <person name="Hsu M.Y."/>
            <person name="Sheu S.Y."/>
        </authorList>
    </citation>
    <scope>NUCLEOTIDE SEQUENCE [LARGE SCALE GENOMIC DNA]</scope>
    <source>
        <strain evidence="2 3">KMB9</strain>
    </source>
</reference>
<dbReference type="InterPro" id="IPR029058">
    <property type="entry name" value="AB_hydrolase_fold"/>
</dbReference>
<evidence type="ECO:0000259" key="1">
    <source>
        <dbReference type="Pfam" id="PF01738"/>
    </source>
</evidence>
<comment type="caution">
    <text evidence="2">The sequence shown here is derived from an EMBL/GenBank/DDBJ whole genome shotgun (WGS) entry which is preliminary data.</text>
</comment>
<dbReference type="GO" id="GO:0016787">
    <property type="term" value="F:hydrolase activity"/>
    <property type="evidence" value="ECO:0007669"/>
    <property type="project" value="InterPro"/>
</dbReference>
<dbReference type="Proteomes" id="UP000252357">
    <property type="component" value="Unassembled WGS sequence"/>
</dbReference>
<dbReference type="InterPro" id="IPR006311">
    <property type="entry name" value="TAT_signal"/>
</dbReference>
<evidence type="ECO:0000313" key="2">
    <source>
        <dbReference type="EMBL" id="RCS59834.1"/>
    </source>
</evidence>
<dbReference type="SUPFAM" id="SSF53474">
    <property type="entry name" value="alpha/beta-Hydrolases"/>
    <property type="match status" value="1"/>
</dbReference>
<keyword evidence="3" id="KW-1185">Reference proteome</keyword>
<dbReference type="Gene3D" id="3.40.50.1820">
    <property type="entry name" value="alpha/beta hydrolase"/>
    <property type="match status" value="1"/>
</dbReference>
<dbReference type="RefSeq" id="WP_114401981.1">
    <property type="nucleotide sequence ID" value="NZ_QPGB01000001.1"/>
</dbReference>
<dbReference type="EMBL" id="QPGB01000001">
    <property type="protein sequence ID" value="RCS59834.1"/>
    <property type="molecule type" value="Genomic_DNA"/>
</dbReference>
<feature type="domain" description="Dienelactone hydrolase" evidence="1">
    <location>
        <begin position="75"/>
        <end position="303"/>
    </location>
</feature>
<gene>
    <name evidence="2" type="ORF">DU000_03800</name>
</gene>
<sequence>MHADHLDTTDSVTSLDTTRRQVLKSAGYVGVSGFALATLPVSASTIKTDSQGLQVGMADITTFDGQLPIYFARPATPKSAKEAIRFPVVLVVSEIFGVHEYIQDVCRRLAKQGYFAVAPNLFKRQGDPSQMTDNTTIIREVISKVPDEQVMKDLDACVKWVVSQGGYAERIGITGFCWGGRITWLYAAHNPTISAAVAWYGRLVGATSALTPTHPQDVAGRLHAPVLGLYGEKDSGIPLESVEGMRQKIDAAAEKGHPHAARSRIRVFADAPHAFHADYRPSYRAEAAQAGWAALTQWFKKYL</sequence>
<dbReference type="AlphaFoldDB" id="A0A368L8A5"/>
<organism evidence="2 3">
    <name type="scientific">Parvibium lacunae</name>
    <dbReference type="NCBI Taxonomy" id="1888893"/>
    <lineage>
        <taxon>Bacteria</taxon>
        <taxon>Pseudomonadati</taxon>
        <taxon>Pseudomonadota</taxon>
        <taxon>Betaproteobacteria</taxon>
        <taxon>Burkholderiales</taxon>
        <taxon>Alcaligenaceae</taxon>
        <taxon>Parvibium</taxon>
    </lineage>
</organism>
<protein>
    <recommendedName>
        <fullName evidence="1">Dienelactone hydrolase domain-containing protein</fullName>
    </recommendedName>
</protein>
<dbReference type="PANTHER" id="PTHR46623:SF6">
    <property type="entry name" value="ALPHA_BETA-HYDROLASES SUPERFAMILY PROTEIN"/>
    <property type="match status" value="1"/>
</dbReference>
<dbReference type="Pfam" id="PF01738">
    <property type="entry name" value="DLH"/>
    <property type="match status" value="1"/>
</dbReference>